<feature type="transmembrane region" description="Helical" evidence="7">
    <location>
        <begin position="138"/>
        <end position="161"/>
    </location>
</feature>
<feature type="transmembrane region" description="Helical" evidence="7">
    <location>
        <begin position="313"/>
        <end position="336"/>
    </location>
</feature>
<keyword evidence="2 7" id="KW-0813">Transport</keyword>
<dbReference type="Proteomes" id="UP000199315">
    <property type="component" value="Unassembled WGS sequence"/>
</dbReference>
<keyword evidence="3" id="KW-1003">Cell membrane</keyword>
<feature type="transmembrane region" description="Helical" evidence="7">
    <location>
        <begin position="269"/>
        <end position="288"/>
    </location>
</feature>
<keyword evidence="5 7" id="KW-1133">Transmembrane helix</keyword>
<evidence type="ECO:0000313" key="9">
    <source>
        <dbReference type="EMBL" id="SCP98533.1"/>
    </source>
</evidence>
<name>A0A1D3TWB2_9FIRM</name>
<evidence type="ECO:0000256" key="2">
    <source>
        <dbReference type="ARBA" id="ARBA00022448"/>
    </source>
</evidence>
<comment type="subcellular location">
    <subcellularLocation>
        <location evidence="1 7">Cell membrane</location>
        <topology evidence="1 7">Multi-pass membrane protein</topology>
    </subcellularLocation>
</comment>
<dbReference type="RefSeq" id="WP_330387940.1">
    <property type="nucleotide sequence ID" value="NZ_FMKA01000022.1"/>
</dbReference>
<reference evidence="9 10" key="1">
    <citation type="submission" date="2016-09" db="EMBL/GenBank/DDBJ databases">
        <authorList>
            <person name="Capua I."/>
            <person name="De Benedictis P."/>
            <person name="Joannis T."/>
            <person name="Lombin L.H."/>
            <person name="Cattoli G."/>
        </authorList>
    </citation>
    <scope>NUCLEOTIDE SEQUENCE [LARGE SCALE GENOMIC DNA]</scope>
    <source>
        <strain evidence="9 10">GluBS11</strain>
    </source>
</reference>
<dbReference type="InterPro" id="IPR035906">
    <property type="entry name" value="MetI-like_sf"/>
</dbReference>
<evidence type="ECO:0000256" key="7">
    <source>
        <dbReference type="RuleBase" id="RU363032"/>
    </source>
</evidence>
<feature type="transmembrane region" description="Helical" evidence="7">
    <location>
        <begin position="232"/>
        <end position="257"/>
    </location>
</feature>
<feature type="transmembrane region" description="Helical" evidence="7">
    <location>
        <begin position="423"/>
        <end position="444"/>
    </location>
</feature>
<organism evidence="9 10">
    <name type="scientific">Anaerobium acetethylicum</name>
    <dbReference type="NCBI Taxonomy" id="1619234"/>
    <lineage>
        <taxon>Bacteria</taxon>
        <taxon>Bacillati</taxon>
        <taxon>Bacillota</taxon>
        <taxon>Clostridia</taxon>
        <taxon>Lachnospirales</taxon>
        <taxon>Lachnospiraceae</taxon>
        <taxon>Anaerobium</taxon>
    </lineage>
</organism>
<gene>
    <name evidence="9" type="ORF">SAMN05421730_102211</name>
</gene>
<dbReference type="InterPro" id="IPR051393">
    <property type="entry name" value="ABC_transporter_permease"/>
</dbReference>
<dbReference type="PROSITE" id="PS50928">
    <property type="entry name" value="ABC_TM1"/>
    <property type="match status" value="1"/>
</dbReference>
<proteinExistence type="inferred from homology"/>
<evidence type="ECO:0000259" key="8">
    <source>
        <dbReference type="PROSITE" id="PS50928"/>
    </source>
</evidence>
<comment type="similarity">
    <text evidence="7">Belongs to the binding-protein-dependent transport system permease family.</text>
</comment>
<feature type="transmembrane region" description="Helical" evidence="7">
    <location>
        <begin position="108"/>
        <end position="126"/>
    </location>
</feature>
<feature type="transmembrane region" description="Helical" evidence="7">
    <location>
        <begin position="173"/>
        <end position="195"/>
    </location>
</feature>
<evidence type="ECO:0000256" key="5">
    <source>
        <dbReference type="ARBA" id="ARBA00022989"/>
    </source>
</evidence>
<feature type="transmembrane region" description="Helical" evidence="7">
    <location>
        <begin position="77"/>
        <end position="96"/>
    </location>
</feature>
<dbReference type="STRING" id="1619234.SAMN05421730_102211"/>
<dbReference type="GO" id="GO:0005886">
    <property type="term" value="C:plasma membrane"/>
    <property type="evidence" value="ECO:0007669"/>
    <property type="project" value="UniProtKB-SubCell"/>
</dbReference>
<dbReference type="PANTHER" id="PTHR30193:SF44">
    <property type="entry name" value="LACTOSE TRANSPORT SYSTEM PERMEASE PROTEIN LACF"/>
    <property type="match status" value="1"/>
</dbReference>
<evidence type="ECO:0000256" key="1">
    <source>
        <dbReference type="ARBA" id="ARBA00004651"/>
    </source>
</evidence>
<dbReference type="AlphaFoldDB" id="A0A1D3TWB2"/>
<dbReference type="GO" id="GO:0055085">
    <property type="term" value="P:transmembrane transport"/>
    <property type="evidence" value="ECO:0007669"/>
    <property type="project" value="InterPro"/>
</dbReference>
<keyword evidence="6 7" id="KW-0472">Membrane</keyword>
<sequence>MDCVRGDRIVENGSLFHTEKKSKVLFDLIAAALVALASFVAPFASYIYKGNTYTISGFELLSGKTIMGGKVVIDSSTVLWIAIVTALLMALTAVLFQKMKARSGGVSVLMLGIVMAICTAIFSNQVGEILVDTKNPKMGYGALMLMAAGLFSVIRGLQILYKLKVLTALDFMVLPGLLYILVNNYLPMAGIVLAFKKINFAVGIWESEWVGFANFKYLFATKDAFIITRNTILYNITFIIVGNVLGILVGICLSEIFSKKLQKFFQTTILLPQLISMIIVAYIVYGFLSNESGWINNTIFANEETVNFYASKAYWPFILVFVNTWKGLGYSSIIFMSSIISIDRNLYEASYVDGCGRWQQIKHITLPLLKPTIITLVLIQVGRIFYSDFGLFYQVPMDSGTLFSVTQTIDTYVYRSLMKTNNISMASAASAFQSVVGFTIIMIFNGIVRKVNKEDALF</sequence>
<dbReference type="Pfam" id="PF00528">
    <property type="entry name" value="BPD_transp_1"/>
    <property type="match status" value="1"/>
</dbReference>
<dbReference type="InterPro" id="IPR000515">
    <property type="entry name" value="MetI-like"/>
</dbReference>
<dbReference type="EMBL" id="FMKA01000022">
    <property type="protein sequence ID" value="SCP98533.1"/>
    <property type="molecule type" value="Genomic_DNA"/>
</dbReference>
<evidence type="ECO:0000313" key="10">
    <source>
        <dbReference type="Proteomes" id="UP000199315"/>
    </source>
</evidence>
<accession>A0A1D3TWB2</accession>
<feature type="domain" description="ABC transmembrane type-1" evidence="8">
    <location>
        <begin position="228"/>
        <end position="444"/>
    </location>
</feature>
<evidence type="ECO:0000256" key="4">
    <source>
        <dbReference type="ARBA" id="ARBA00022692"/>
    </source>
</evidence>
<feature type="transmembrane region" description="Helical" evidence="7">
    <location>
        <begin position="368"/>
        <end position="386"/>
    </location>
</feature>
<evidence type="ECO:0000256" key="6">
    <source>
        <dbReference type="ARBA" id="ARBA00023136"/>
    </source>
</evidence>
<keyword evidence="4 7" id="KW-0812">Transmembrane</keyword>
<feature type="transmembrane region" description="Helical" evidence="7">
    <location>
        <begin position="24"/>
        <end position="48"/>
    </location>
</feature>
<dbReference type="SUPFAM" id="SSF161098">
    <property type="entry name" value="MetI-like"/>
    <property type="match status" value="1"/>
</dbReference>
<keyword evidence="10" id="KW-1185">Reference proteome</keyword>
<protein>
    <submittedName>
        <fullName evidence="9">ABC-type polysaccharide transport system, permease component</fullName>
    </submittedName>
</protein>
<dbReference type="PANTHER" id="PTHR30193">
    <property type="entry name" value="ABC TRANSPORTER PERMEASE PROTEIN"/>
    <property type="match status" value="1"/>
</dbReference>
<evidence type="ECO:0000256" key="3">
    <source>
        <dbReference type="ARBA" id="ARBA00022475"/>
    </source>
</evidence>
<dbReference type="Gene3D" id="1.10.3720.10">
    <property type="entry name" value="MetI-like"/>
    <property type="match status" value="1"/>
</dbReference>
<dbReference type="CDD" id="cd06261">
    <property type="entry name" value="TM_PBP2"/>
    <property type="match status" value="1"/>
</dbReference>